<evidence type="ECO:0000313" key="11">
    <source>
        <dbReference type="Proteomes" id="UP000320146"/>
    </source>
</evidence>
<dbReference type="PANTHER" id="PTHR11946:SF93">
    <property type="entry name" value="VALINE--TRNA LIGASE, CHLOROPLASTIC_MITOCHONDRIAL 2"/>
    <property type="match status" value="1"/>
</dbReference>
<evidence type="ECO:0000256" key="1">
    <source>
        <dbReference type="ARBA" id="ARBA00013169"/>
    </source>
</evidence>
<protein>
    <recommendedName>
        <fullName evidence="1">valine--tRNA ligase</fullName>
        <ecNumber evidence="1">6.1.1.9</ecNumber>
    </recommendedName>
    <alternativeName>
        <fullName evidence="7">Valyl-tRNA synthetase</fullName>
    </alternativeName>
</protein>
<evidence type="ECO:0000256" key="6">
    <source>
        <dbReference type="ARBA" id="ARBA00023146"/>
    </source>
</evidence>
<dbReference type="Proteomes" id="UP000320146">
    <property type="component" value="Unassembled WGS sequence"/>
</dbReference>
<keyword evidence="2 10" id="KW-0436">Ligase</keyword>
<feature type="domain" description="Methionyl/Valyl/Leucyl/Isoleucyl-tRNA synthetase anticodon-binding" evidence="9">
    <location>
        <begin position="47"/>
        <end position="135"/>
    </location>
</feature>
<evidence type="ECO:0000256" key="7">
    <source>
        <dbReference type="ARBA" id="ARBA00029936"/>
    </source>
</evidence>
<keyword evidence="3" id="KW-0547">Nucleotide-binding</keyword>
<keyword evidence="6" id="KW-0030">Aminoacyl-tRNA synthetase</keyword>
<dbReference type="GO" id="GO:0005829">
    <property type="term" value="C:cytosol"/>
    <property type="evidence" value="ECO:0007669"/>
    <property type="project" value="TreeGrafter"/>
</dbReference>
<feature type="non-terminal residue" evidence="10">
    <location>
        <position position="1"/>
    </location>
</feature>
<dbReference type="Gene3D" id="1.10.730.10">
    <property type="entry name" value="Isoleucyl-tRNA Synthetase, Domain 1"/>
    <property type="match status" value="1"/>
</dbReference>
<dbReference type="InterPro" id="IPR033705">
    <property type="entry name" value="Anticodon_Ia_Val"/>
</dbReference>
<dbReference type="GO" id="GO:0006438">
    <property type="term" value="P:valyl-tRNA aminoacylation"/>
    <property type="evidence" value="ECO:0007669"/>
    <property type="project" value="InterPro"/>
</dbReference>
<comment type="catalytic activity">
    <reaction evidence="8">
        <text>tRNA(Val) + L-valine + ATP = L-valyl-tRNA(Val) + AMP + diphosphate</text>
        <dbReference type="Rhea" id="RHEA:10704"/>
        <dbReference type="Rhea" id="RHEA-COMP:9672"/>
        <dbReference type="Rhea" id="RHEA-COMP:9708"/>
        <dbReference type="ChEBI" id="CHEBI:30616"/>
        <dbReference type="ChEBI" id="CHEBI:33019"/>
        <dbReference type="ChEBI" id="CHEBI:57762"/>
        <dbReference type="ChEBI" id="CHEBI:78442"/>
        <dbReference type="ChEBI" id="CHEBI:78537"/>
        <dbReference type="ChEBI" id="CHEBI:456215"/>
        <dbReference type="EC" id="6.1.1.9"/>
    </reaction>
</comment>
<accession>A0A520MRM3</accession>
<evidence type="ECO:0000256" key="3">
    <source>
        <dbReference type="ARBA" id="ARBA00022741"/>
    </source>
</evidence>
<sequence length="137" mass="16340">THTRDISFELGRLKGYRNFCNKVWNAARFINNYPMESKEFVAKNDADKWIEDEFNKVTEQIQKNIAEYRLDFAMNEIYEFFWGKFCDKYIEECKTSGETANLHPMLKKILVLMHPFCPFITEEINELVFKDGSLMDL</sequence>
<name>A0A520MRM3_9GAMM</name>
<dbReference type="GO" id="GO:0004832">
    <property type="term" value="F:valine-tRNA ligase activity"/>
    <property type="evidence" value="ECO:0007669"/>
    <property type="project" value="UniProtKB-EC"/>
</dbReference>
<reference evidence="10 11" key="1">
    <citation type="submission" date="2019-02" db="EMBL/GenBank/DDBJ databases">
        <title>Prokaryotic population dynamics and viral predation in marine succession experiment using metagenomics: the confinement effect.</title>
        <authorList>
            <person name="Haro-Moreno J.M."/>
            <person name="Rodriguez-Valera F."/>
            <person name="Lopez-Perez M."/>
        </authorList>
    </citation>
    <scope>NUCLEOTIDE SEQUENCE [LARGE SCALE GENOMIC DNA]</scope>
    <source>
        <strain evidence="10">MED-G166</strain>
    </source>
</reference>
<dbReference type="InterPro" id="IPR002303">
    <property type="entry name" value="Valyl-tRNA_ligase"/>
</dbReference>
<gene>
    <name evidence="10" type="ORF">EVA99_02890</name>
</gene>
<proteinExistence type="predicted"/>
<evidence type="ECO:0000256" key="5">
    <source>
        <dbReference type="ARBA" id="ARBA00022917"/>
    </source>
</evidence>
<evidence type="ECO:0000256" key="2">
    <source>
        <dbReference type="ARBA" id="ARBA00022598"/>
    </source>
</evidence>
<dbReference type="InterPro" id="IPR009080">
    <property type="entry name" value="tRNAsynth_Ia_anticodon-bd"/>
</dbReference>
<comment type="caution">
    <text evidence="10">The sequence shown here is derived from an EMBL/GenBank/DDBJ whole genome shotgun (WGS) entry which is preliminary data.</text>
</comment>
<dbReference type="Pfam" id="PF08264">
    <property type="entry name" value="Anticodon_1"/>
    <property type="match status" value="1"/>
</dbReference>
<dbReference type="InterPro" id="IPR013155">
    <property type="entry name" value="M/V/L/I-tRNA-synth_anticd-bd"/>
</dbReference>
<keyword evidence="5" id="KW-0648">Protein biosynthesis</keyword>
<dbReference type="SUPFAM" id="SSF47323">
    <property type="entry name" value="Anticodon-binding domain of a subclass of class I aminoacyl-tRNA synthetases"/>
    <property type="match status" value="1"/>
</dbReference>
<evidence type="ECO:0000256" key="4">
    <source>
        <dbReference type="ARBA" id="ARBA00022840"/>
    </source>
</evidence>
<dbReference type="CDD" id="cd07962">
    <property type="entry name" value="Anticodon_Ia_Val"/>
    <property type="match status" value="1"/>
</dbReference>
<organism evidence="10 11">
    <name type="scientific">SAR86 cluster bacterium</name>
    <dbReference type="NCBI Taxonomy" id="2030880"/>
    <lineage>
        <taxon>Bacteria</taxon>
        <taxon>Pseudomonadati</taxon>
        <taxon>Pseudomonadota</taxon>
        <taxon>Gammaproteobacteria</taxon>
        <taxon>SAR86 cluster</taxon>
    </lineage>
</organism>
<evidence type="ECO:0000313" key="10">
    <source>
        <dbReference type="EMBL" id="RZO23871.1"/>
    </source>
</evidence>
<dbReference type="PANTHER" id="PTHR11946">
    <property type="entry name" value="VALYL-TRNA SYNTHETASES"/>
    <property type="match status" value="1"/>
</dbReference>
<evidence type="ECO:0000256" key="8">
    <source>
        <dbReference type="ARBA" id="ARBA00047552"/>
    </source>
</evidence>
<dbReference type="AlphaFoldDB" id="A0A520MRM3"/>
<dbReference type="GO" id="GO:0005524">
    <property type="term" value="F:ATP binding"/>
    <property type="evidence" value="ECO:0007669"/>
    <property type="project" value="UniProtKB-KW"/>
</dbReference>
<dbReference type="EC" id="6.1.1.9" evidence="1"/>
<dbReference type="EMBL" id="SHBL01000021">
    <property type="protein sequence ID" value="RZO23871.1"/>
    <property type="molecule type" value="Genomic_DNA"/>
</dbReference>
<evidence type="ECO:0000259" key="9">
    <source>
        <dbReference type="Pfam" id="PF08264"/>
    </source>
</evidence>
<keyword evidence="4" id="KW-0067">ATP-binding</keyword>